<proteinExistence type="inferred from homology"/>
<accession>A0A1G2BQH5</accession>
<dbReference type="SUPFAM" id="SSF51735">
    <property type="entry name" value="NAD(P)-binding Rossmann-fold domains"/>
    <property type="match status" value="1"/>
</dbReference>
<sequence>MTKRVFITGATGFVGSNLIRKLIEENYEVHILTRALAAPWRIKDILPKLKVHQGDLRKFKELEKIIRLIKPAGIFHLAVSNIFSGITASNKDVILDNLLGTTNLIEAAADIDYDFFINTGSFLEYGVKSKPIKESDSSEPPEIYSITKLAAEHYARSVAKLRNKPIVTLRLFTPFGPSMQPGRLVYEIITKALKNEDISLTSPAVSRDLIYIKDIMDIYLIVASRAKDFPGETFNAGSGKLTTIGGLVNLVIKETSSTSAVKWGSHHGASYDSAMCVADMTKTYANLAWHPKYSLEKGIKETIEWYKNHL</sequence>
<dbReference type="PANTHER" id="PTHR43000">
    <property type="entry name" value="DTDP-D-GLUCOSE 4,6-DEHYDRATASE-RELATED"/>
    <property type="match status" value="1"/>
</dbReference>
<evidence type="ECO:0000259" key="2">
    <source>
        <dbReference type="Pfam" id="PF01370"/>
    </source>
</evidence>
<dbReference type="EMBL" id="MHKO01000059">
    <property type="protein sequence ID" value="OGY90829.1"/>
    <property type="molecule type" value="Genomic_DNA"/>
</dbReference>
<protein>
    <recommendedName>
        <fullName evidence="2">NAD-dependent epimerase/dehydratase domain-containing protein</fullName>
    </recommendedName>
</protein>
<feature type="domain" description="NAD-dependent epimerase/dehydratase" evidence="2">
    <location>
        <begin position="5"/>
        <end position="237"/>
    </location>
</feature>
<reference evidence="3 4" key="1">
    <citation type="journal article" date="2016" name="Nat. Commun.">
        <title>Thousands of microbial genomes shed light on interconnected biogeochemical processes in an aquifer system.</title>
        <authorList>
            <person name="Anantharaman K."/>
            <person name="Brown C.T."/>
            <person name="Hug L.A."/>
            <person name="Sharon I."/>
            <person name="Castelle C.J."/>
            <person name="Probst A.J."/>
            <person name="Thomas B.C."/>
            <person name="Singh A."/>
            <person name="Wilkins M.J."/>
            <person name="Karaoz U."/>
            <person name="Brodie E.L."/>
            <person name="Williams K.H."/>
            <person name="Hubbard S.S."/>
            <person name="Banfield J.F."/>
        </authorList>
    </citation>
    <scope>NUCLEOTIDE SEQUENCE [LARGE SCALE GENOMIC DNA]</scope>
</reference>
<dbReference type="Gene3D" id="3.40.50.720">
    <property type="entry name" value="NAD(P)-binding Rossmann-like Domain"/>
    <property type="match status" value="1"/>
</dbReference>
<evidence type="ECO:0000313" key="4">
    <source>
        <dbReference type="Proteomes" id="UP000178109"/>
    </source>
</evidence>
<gene>
    <name evidence="3" type="ORF">A3H70_03805</name>
</gene>
<dbReference type="InterPro" id="IPR001509">
    <property type="entry name" value="Epimerase_deHydtase"/>
</dbReference>
<evidence type="ECO:0000313" key="3">
    <source>
        <dbReference type="EMBL" id="OGY90829.1"/>
    </source>
</evidence>
<comment type="similarity">
    <text evidence="1">Belongs to the NAD(P)-dependent epimerase/dehydratase family.</text>
</comment>
<organism evidence="3 4">
    <name type="scientific">Candidatus Komeilibacteria bacterium RIFCSPLOWO2_02_FULL_48_11</name>
    <dbReference type="NCBI Taxonomy" id="1798553"/>
    <lineage>
        <taxon>Bacteria</taxon>
        <taxon>Candidatus Komeiliibacteriota</taxon>
    </lineage>
</organism>
<name>A0A1G2BQH5_9BACT</name>
<dbReference type="Pfam" id="PF01370">
    <property type="entry name" value="Epimerase"/>
    <property type="match status" value="1"/>
</dbReference>
<dbReference type="STRING" id="1798553.A3H70_03805"/>
<dbReference type="InterPro" id="IPR036291">
    <property type="entry name" value="NAD(P)-bd_dom_sf"/>
</dbReference>
<dbReference type="AlphaFoldDB" id="A0A1G2BQH5"/>
<comment type="caution">
    <text evidence="3">The sequence shown here is derived from an EMBL/GenBank/DDBJ whole genome shotgun (WGS) entry which is preliminary data.</text>
</comment>
<dbReference type="Proteomes" id="UP000178109">
    <property type="component" value="Unassembled WGS sequence"/>
</dbReference>
<evidence type="ECO:0000256" key="1">
    <source>
        <dbReference type="ARBA" id="ARBA00007637"/>
    </source>
</evidence>